<dbReference type="Gene3D" id="3.90.1300.10">
    <property type="entry name" value="Amidase signature (AS) domain"/>
    <property type="match status" value="1"/>
</dbReference>
<evidence type="ECO:0000313" key="2">
    <source>
        <dbReference type="EMBL" id="KAF6000822.1"/>
    </source>
</evidence>
<dbReference type="OrthoDB" id="5980at2759"/>
<name>A0A7J7ICI9_9RHOD</name>
<dbReference type="SUPFAM" id="SSF75304">
    <property type="entry name" value="Amidase signature (AS) enzymes"/>
    <property type="match status" value="1"/>
</dbReference>
<dbReference type="PANTHER" id="PTHR11895:SF7">
    <property type="entry name" value="GLUTAMYL-TRNA(GLN) AMIDOTRANSFERASE SUBUNIT A, MITOCHONDRIAL"/>
    <property type="match status" value="1"/>
</dbReference>
<feature type="domain" description="Amidase" evidence="1">
    <location>
        <begin position="1"/>
        <end position="118"/>
    </location>
</feature>
<accession>A0A7J7ICI9</accession>
<comment type="caution">
    <text evidence="2">The sequence shown here is derived from an EMBL/GenBank/DDBJ whole genome shotgun (WGS) entry which is preliminary data.</text>
</comment>
<dbReference type="InterPro" id="IPR000120">
    <property type="entry name" value="Amidase"/>
</dbReference>
<dbReference type="Pfam" id="PF01425">
    <property type="entry name" value="Amidase"/>
    <property type="match status" value="1"/>
</dbReference>
<organism evidence="2 3">
    <name type="scientific">Cyanidiococcus yangmingshanensis</name>
    <dbReference type="NCBI Taxonomy" id="2690220"/>
    <lineage>
        <taxon>Eukaryota</taxon>
        <taxon>Rhodophyta</taxon>
        <taxon>Bangiophyceae</taxon>
        <taxon>Cyanidiales</taxon>
        <taxon>Cyanidiaceae</taxon>
        <taxon>Cyanidiococcus</taxon>
    </lineage>
</organism>
<sequence>MTEFGLDPLGFSEVYAMPPCVFSAAHAAGGSSTGSAAAVARVSLLHVPVAYGTDGGGSVRIPAAWNGLFGLKPTHGFILPRRGDPGIVDSTVGHGGVLGVSVLDLVAFLVAAVQSEETSQAVEQSDSSRADDLGDGYAPRGAAKQAVAGRSISSLSNSFKLDRLTIDFDRSRQASANRYPYL</sequence>
<evidence type="ECO:0000259" key="1">
    <source>
        <dbReference type="Pfam" id="PF01425"/>
    </source>
</evidence>
<dbReference type="EMBL" id="VWRR01000017">
    <property type="protein sequence ID" value="KAF6000822.1"/>
    <property type="molecule type" value="Genomic_DNA"/>
</dbReference>
<dbReference type="Proteomes" id="UP000530660">
    <property type="component" value="Unassembled WGS sequence"/>
</dbReference>
<dbReference type="PANTHER" id="PTHR11895">
    <property type="entry name" value="TRANSAMIDASE"/>
    <property type="match status" value="1"/>
</dbReference>
<reference evidence="2 3" key="1">
    <citation type="journal article" date="2020" name="J. Phycol.">
        <title>Comparative genome analysis reveals Cyanidiococcus gen. nov., a new extremophilic red algal genus sister to Cyanidioschyzon (Cyanidioschyzonaceae, Rhodophyta).</title>
        <authorList>
            <person name="Liu S.-L."/>
            <person name="Chiang Y.-R."/>
            <person name="Yoon H.S."/>
            <person name="Fu H.-Y."/>
        </authorList>
    </citation>
    <scope>NUCLEOTIDE SEQUENCE [LARGE SCALE GENOMIC DNA]</scope>
    <source>
        <strain evidence="2 3">THAL066</strain>
    </source>
</reference>
<dbReference type="InterPro" id="IPR023631">
    <property type="entry name" value="Amidase_dom"/>
</dbReference>
<dbReference type="GO" id="GO:0003824">
    <property type="term" value="F:catalytic activity"/>
    <property type="evidence" value="ECO:0007669"/>
    <property type="project" value="InterPro"/>
</dbReference>
<dbReference type="InterPro" id="IPR036928">
    <property type="entry name" value="AS_sf"/>
</dbReference>
<proteinExistence type="predicted"/>
<evidence type="ECO:0000313" key="3">
    <source>
        <dbReference type="Proteomes" id="UP000530660"/>
    </source>
</evidence>
<gene>
    <name evidence="2" type="ORF">F1559_000884</name>
</gene>
<keyword evidence="3" id="KW-1185">Reference proteome</keyword>
<protein>
    <recommendedName>
        <fullName evidence="1">Amidase domain-containing protein</fullName>
    </recommendedName>
</protein>
<dbReference type="AlphaFoldDB" id="A0A7J7ICI9"/>